<sequence length="100" mass="11854">MNNNNAKFSFEGHRKLTELQKLIISFIGSESKSFQEIFEMLEVHFNQKWTEQANEFGIDYEKLLIKKRGEIYTYLIADGNVSVISDNNEFRWINKNEETI</sequence>
<gene>
    <name evidence="1" type="ORF">EI74_0348</name>
</gene>
<dbReference type="AlphaFoldDB" id="A0A4R6IE13"/>
<comment type="caution">
    <text evidence="1">The sequence shown here is derived from an EMBL/GenBank/DDBJ whole genome shotgun (WGS) entry which is preliminary data.</text>
</comment>
<evidence type="ECO:0000313" key="1">
    <source>
        <dbReference type="EMBL" id="TDO20513.1"/>
    </source>
</evidence>
<proteinExistence type="predicted"/>
<keyword evidence="2" id="KW-1185">Reference proteome</keyword>
<organism evidence="1 2">
    <name type="scientific">Mycoplasma testudineum</name>
    <dbReference type="NCBI Taxonomy" id="244584"/>
    <lineage>
        <taxon>Bacteria</taxon>
        <taxon>Bacillati</taxon>
        <taxon>Mycoplasmatota</taxon>
        <taxon>Mollicutes</taxon>
        <taxon>Mycoplasmataceae</taxon>
        <taxon>Mycoplasma</taxon>
    </lineage>
</organism>
<evidence type="ECO:0000313" key="2">
    <source>
        <dbReference type="Proteomes" id="UP000295518"/>
    </source>
</evidence>
<dbReference type="OrthoDB" id="399771at2"/>
<name>A0A4R6IE13_9MOLU</name>
<dbReference type="RefSeq" id="WP_094254515.1">
    <property type="nucleotide sequence ID" value="NZ_NNCE01000002.1"/>
</dbReference>
<accession>A0A4R6IE13</accession>
<dbReference type="EMBL" id="SNWN01000010">
    <property type="protein sequence ID" value="TDO20513.1"/>
    <property type="molecule type" value="Genomic_DNA"/>
</dbReference>
<dbReference type="Proteomes" id="UP000295518">
    <property type="component" value="Unassembled WGS sequence"/>
</dbReference>
<protein>
    <submittedName>
        <fullName evidence="1">Uncharacterized protein</fullName>
    </submittedName>
</protein>
<reference evidence="1 2" key="1">
    <citation type="submission" date="2019-03" db="EMBL/GenBank/DDBJ databases">
        <title>Genomic Encyclopedia of Archaeal and Bacterial Type Strains, Phase II (KMG-II): from individual species to whole genera.</title>
        <authorList>
            <person name="Goeker M."/>
        </authorList>
    </citation>
    <scope>NUCLEOTIDE SEQUENCE [LARGE SCALE GENOMIC DNA]</scope>
    <source>
        <strain evidence="1 2">ATCC 700618</strain>
    </source>
</reference>